<protein>
    <submittedName>
        <fullName evidence="1">Uncharacterized protein</fullName>
    </submittedName>
</protein>
<proteinExistence type="predicted"/>
<comment type="caution">
    <text evidence="1">The sequence shown here is derived from an EMBL/GenBank/DDBJ whole genome shotgun (WGS) entry which is preliminary data.</text>
</comment>
<gene>
    <name evidence="1" type="ORF">BV25DRAFT_1291814</name>
</gene>
<reference evidence="1" key="2">
    <citation type="journal article" date="2022" name="New Phytol.">
        <title>Evolutionary transition to the ectomycorrhizal habit in the genomes of a hyperdiverse lineage of mushroom-forming fungi.</title>
        <authorList>
            <person name="Looney B."/>
            <person name="Miyauchi S."/>
            <person name="Morin E."/>
            <person name="Drula E."/>
            <person name="Courty P.E."/>
            <person name="Kohler A."/>
            <person name="Kuo A."/>
            <person name="LaButti K."/>
            <person name="Pangilinan J."/>
            <person name="Lipzen A."/>
            <person name="Riley R."/>
            <person name="Andreopoulos W."/>
            <person name="He G."/>
            <person name="Johnson J."/>
            <person name="Nolan M."/>
            <person name="Tritt A."/>
            <person name="Barry K.W."/>
            <person name="Grigoriev I.V."/>
            <person name="Nagy L.G."/>
            <person name="Hibbett D."/>
            <person name="Henrissat B."/>
            <person name="Matheny P.B."/>
            <person name="Labbe J."/>
            <person name="Martin F.M."/>
        </authorList>
    </citation>
    <scope>NUCLEOTIDE SEQUENCE</scope>
    <source>
        <strain evidence="1">HHB10654</strain>
    </source>
</reference>
<dbReference type="EMBL" id="MU277237">
    <property type="protein sequence ID" value="KAI0058269.1"/>
    <property type="molecule type" value="Genomic_DNA"/>
</dbReference>
<organism evidence="1 2">
    <name type="scientific">Artomyces pyxidatus</name>
    <dbReference type="NCBI Taxonomy" id="48021"/>
    <lineage>
        <taxon>Eukaryota</taxon>
        <taxon>Fungi</taxon>
        <taxon>Dikarya</taxon>
        <taxon>Basidiomycota</taxon>
        <taxon>Agaricomycotina</taxon>
        <taxon>Agaricomycetes</taxon>
        <taxon>Russulales</taxon>
        <taxon>Auriscalpiaceae</taxon>
        <taxon>Artomyces</taxon>
    </lineage>
</organism>
<evidence type="ECO:0000313" key="1">
    <source>
        <dbReference type="EMBL" id="KAI0058269.1"/>
    </source>
</evidence>
<name>A0ACB8SNX8_9AGAM</name>
<evidence type="ECO:0000313" key="2">
    <source>
        <dbReference type="Proteomes" id="UP000814140"/>
    </source>
</evidence>
<accession>A0ACB8SNX8</accession>
<reference evidence="1" key="1">
    <citation type="submission" date="2021-03" db="EMBL/GenBank/DDBJ databases">
        <authorList>
            <consortium name="DOE Joint Genome Institute"/>
            <person name="Ahrendt S."/>
            <person name="Looney B.P."/>
            <person name="Miyauchi S."/>
            <person name="Morin E."/>
            <person name="Drula E."/>
            <person name="Courty P.E."/>
            <person name="Chicoki N."/>
            <person name="Fauchery L."/>
            <person name="Kohler A."/>
            <person name="Kuo A."/>
            <person name="Labutti K."/>
            <person name="Pangilinan J."/>
            <person name="Lipzen A."/>
            <person name="Riley R."/>
            <person name="Andreopoulos W."/>
            <person name="He G."/>
            <person name="Johnson J."/>
            <person name="Barry K.W."/>
            <person name="Grigoriev I.V."/>
            <person name="Nagy L."/>
            <person name="Hibbett D."/>
            <person name="Henrissat B."/>
            <person name="Matheny P.B."/>
            <person name="Labbe J."/>
            <person name="Martin F."/>
        </authorList>
    </citation>
    <scope>NUCLEOTIDE SEQUENCE</scope>
    <source>
        <strain evidence="1">HHB10654</strain>
    </source>
</reference>
<keyword evidence="2" id="KW-1185">Reference proteome</keyword>
<sequence length="288" mass="32411">MLLLMRTRRNTFAAPVTMLPVEVLSRIFSLLVSVYPPGLAICGDGQGMDVSHPCVPALASDCFEQQEPLQRARLVHLDQGVLRLPSRGFCATGHILHQCFSRSKCCTGPGGLRMTDSIIHCPFSHLRYKIYALFLFVTVRLTGTPPTYPILSSCMSQHLNLAALPYPPCAAIVTYASRVAKARISTTSEHPHALPRRSRQCNHCCWLSSHRASLFDSVEARGACFVMERVYHIHFRSLTRTQLYLLPRTTSYPFLHSHAWTHSKHRVPRPEIVLYPTDSDSFLEAQNL</sequence>
<dbReference type="Proteomes" id="UP000814140">
    <property type="component" value="Unassembled WGS sequence"/>
</dbReference>